<evidence type="ECO:0000256" key="4">
    <source>
        <dbReference type="ARBA" id="ARBA00023172"/>
    </source>
</evidence>
<reference evidence="8 9" key="2">
    <citation type="submission" date="2014-10" db="EMBL/GenBank/DDBJ databases">
        <title>Comparative genomics of the Paenibacillus odorifer group.</title>
        <authorList>
            <person name="Tsai Y.-C."/>
            <person name="Martin N."/>
            <person name="Korlach J."/>
            <person name="Wiedmann M."/>
        </authorList>
    </citation>
    <scope>NUCLEOTIDE SEQUENCE [LARGE SCALE GENOMIC DNA]</scope>
    <source>
        <strain evidence="8 9">DSM 18334</strain>
    </source>
</reference>
<evidence type="ECO:0000313" key="9">
    <source>
        <dbReference type="Proteomes" id="UP000029734"/>
    </source>
</evidence>
<dbReference type="SUPFAM" id="SSF56349">
    <property type="entry name" value="DNA breaking-rejoining enzymes"/>
    <property type="match status" value="1"/>
</dbReference>
<evidence type="ECO:0000313" key="8">
    <source>
        <dbReference type="EMBL" id="KGE20034.1"/>
    </source>
</evidence>
<dbReference type="InterPro" id="IPR013762">
    <property type="entry name" value="Integrase-like_cat_sf"/>
</dbReference>
<feature type="domain" description="Tyr recombinase" evidence="6">
    <location>
        <begin position="175"/>
        <end position="373"/>
    </location>
</feature>
<protein>
    <recommendedName>
        <fullName evidence="10">Integrase</fullName>
    </recommendedName>
</protein>
<dbReference type="Gene3D" id="1.10.443.10">
    <property type="entry name" value="Intergrase catalytic core"/>
    <property type="match status" value="1"/>
</dbReference>
<dbReference type="GO" id="GO:0015074">
    <property type="term" value="P:DNA integration"/>
    <property type="evidence" value="ECO:0007669"/>
    <property type="project" value="UniProtKB-KW"/>
</dbReference>
<dbReference type="CDD" id="cd01189">
    <property type="entry name" value="INT_ICEBs1_C_like"/>
    <property type="match status" value="1"/>
</dbReference>
<dbReference type="PANTHER" id="PTHR30349">
    <property type="entry name" value="PHAGE INTEGRASE-RELATED"/>
    <property type="match status" value="1"/>
</dbReference>
<evidence type="ECO:0000256" key="2">
    <source>
        <dbReference type="ARBA" id="ARBA00022908"/>
    </source>
</evidence>
<dbReference type="OrthoDB" id="9803188at2"/>
<dbReference type="InterPro" id="IPR004107">
    <property type="entry name" value="Integrase_SAM-like_N"/>
</dbReference>
<comment type="similarity">
    <text evidence="1">Belongs to the 'phage' integrase family.</text>
</comment>
<feature type="domain" description="Core-binding (CB)" evidence="7">
    <location>
        <begin position="75"/>
        <end position="154"/>
    </location>
</feature>
<keyword evidence="9" id="KW-1185">Reference proteome</keyword>
<dbReference type="EMBL" id="JQCR01000002">
    <property type="protein sequence ID" value="KGE20034.1"/>
    <property type="molecule type" value="Genomic_DNA"/>
</dbReference>
<dbReference type="GO" id="GO:0003677">
    <property type="term" value="F:DNA binding"/>
    <property type="evidence" value="ECO:0007669"/>
    <property type="project" value="UniProtKB-UniRule"/>
</dbReference>
<dbReference type="Pfam" id="PF14659">
    <property type="entry name" value="Phage_int_SAM_3"/>
    <property type="match status" value="1"/>
</dbReference>
<proteinExistence type="inferred from homology"/>
<keyword evidence="3 5" id="KW-0238">DNA-binding</keyword>
<accession>A0A098MBW3</accession>
<dbReference type="PROSITE" id="PS51900">
    <property type="entry name" value="CB"/>
    <property type="match status" value="1"/>
</dbReference>
<dbReference type="GO" id="GO:0006310">
    <property type="term" value="P:DNA recombination"/>
    <property type="evidence" value="ECO:0007669"/>
    <property type="project" value="UniProtKB-KW"/>
</dbReference>
<name>A0A098MBW3_9BACL</name>
<keyword evidence="2" id="KW-0229">DNA integration</keyword>
<dbReference type="PROSITE" id="PS51898">
    <property type="entry name" value="TYR_RECOMBINASE"/>
    <property type="match status" value="1"/>
</dbReference>
<evidence type="ECO:0000256" key="3">
    <source>
        <dbReference type="ARBA" id="ARBA00023125"/>
    </source>
</evidence>
<evidence type="ECO:0008006" key="10">
    <source>
        <dbReference type="Google" id="ProtNLM"/>
    </source>
</evidence>
<dbReference type="Pfam" id="PF00589">
    <property type="entry name" value="Phage_integrase"/>
    <property type="match status" value="1"/>
</dbReference>
<dbReference type="InterPro" id="IPR050090">
    <property type="entry name" value="Tyrosine_recombinase_XerCD"/>
</dbReference>
<evidence type="ECO:0000259" key="6">
    <source>
        <dbReference type="PROSITE" id="PS51898"/>
    </source>
</evidence>
<gene>
    <name evidence="8" type="ORF">PWYN_12280</name>
</gene>
<dbReference type="InterPro" id="IPR011010">
    <property type="entry name" value="DNA_brk_join_enz"/>
</dbReference>
<dbReference type="Proteomes" id="UP000029734">
    <property type="component" value="Unassembled WGS sequence"/>
</dbReference>
<sequence>MKGSIEKRGERSWRLTIDVGELPDGTRDRRRKTVTVEDTALLKTTKKLKDHLDSELAAFKVEVESGEYIQPGRFTFSEFVEQKYEKYLMKLSPNTIATYKGHLNKHIIPFFGHRQIQDIRTMHCVDFIESLSAYSVSLQRCNHSILRSIFGKAKQWKIIKVNPMDGVDRPKGDTRSKKYYDADQAAAALTALQSEPNNWRMFFTACMIGGFRRGEMLALEWDDINFESRLISISKSLAAGQIIKDPKSDDSTRIVKMPQWFMDDLAIFKTEWDIRKDKNKEIWQGGDFQYVFHNGIGKPFYRVVPSHRWKEFTTKHELPHIRLHDLRHTSATLLLEEGISLKVIQERHGHADYQTTANTYSHVTKKLADEASDRLEKFRPQSAPN</sequence>
<evidence type="ECO:0000259" key="7">
    <source>
        <dbReference type="PROSITE" id="PS51900"/>
    </source>
</evidence>
<evidence type="ECO:0000256" key="1">
    <source>
        <dbReference type="ARBA" id="ARBA00008857"/>
    </source>
</evidence>
<dbReference type="AlphaFoldDB" id="A0A098MBW3"/>
<reference evidence="8 9" key="1">
    <citation type="submission" date="2014-08" db="EMBL/GenBank/DDBJ databases">
        <authorList>
            <person name="den Bakker H.C."/>
        </authorList>
    </citation>
    <scope>NUCLEOTIDE SEQUENCE [LARGE SCALE GENOMIC DNA]</scope>
    <source>
        <strain evidence="8 9">DSM 18334</strain>
    </source>
</reference>
<dbReference type="InterPro" id="IPR002104">
    <property type="entry name" value="Integrase_catalytic"/>
</dbReference>
<dbReference type="PANTHER" id="PTHR30349:SF64">
    <property type="entry name" value="PROPHAGE INTEGRASE INTD-RELATED"/>
    <property type="match status" value="1"/>
</dbReference>
<dbReference type="RefSeq" id="WP_036651834.1">
    <property type="nucleotide sequence ID" value="NZ_JQCR01000002.1"/>
</dbReference>
<dbReference type="eggNOG" id="COG0582">
    <property type="taxonomic scope" value="Bacteria"/>
</dbReference>
<keyword evidence="4" id="KW-0233">DNA recombination</keyword>
<evidence type="ECO:0000256" key="5">
    <source>
        <dbReference type="PROSITE-ProRule" id="PRU01248"/>
    </source>
</evidence>
<dbReference type="InterPro" id="IPR010998">
    <property type="entry name" value="Integrase_recombinase_N"/>
</dbReference>
<dbReference type="InterPro" id="IPR044068">
    <property type="entry name" value="CB"/>
</dbReference>
<dbReference type="STRING" id="268407.PWYN_12280"/>
<dbReference type="Gene3D" id="1.10.150.130">
    <property type="match status" value="1"/>
</dbReference>
<comment type="caution">
    <text evidence="8">The sequence shown here is derived from an EMBL/GenBank/DDBJ whole genome shotgun (WGS) entry which is preliminary data.</text>
</comment>
<organism evidence="8 9">
    <name type="scientific">Paenibacillus wynnii</name>
    <dbReference type="NCBI Taxonomy" id="268407"/>
    <lineage>
        <taxon>Bacteria</taxon>
        <taxon>Bacillati</taxon>
        <taxon>Bacillota</taxon>
        <taxon>Bacilli</taxon>
        <taxon>Bacillales</taxon>
        <taxon>Paenibacillaceae</taxon>
        <taxon>Paenibacillus</taxon>
    </lineage>
</organism>